<gene>
    <name evidence="1" type="ORF">RBSWK_04019</name>
</gene>
<dbReference type="AlphaFoldDB" id="L7CG67"/>
<proteinExistence type="predicted"/>
<dbReference type="Proteomes" id="UP000010959">
    <property type="component" value="Unassembled WGS sequence"/>
</dbReference>
<protein>
    <submittedName>
        <fullName evidence="1">Uncharacterized protein</fullName>
    </submittedName>
</protein>
<organism evidence="1 2">
    <name type="scientific">Rhodopirellula baltica SWK14</name>
    <dbReference type="NCBI Taxonomy" id="993516"/>
    <lineage>
        <taxon>Bacteria</taxon>
        <taxon>Pseudomonadati</taxon>
        <taxon>Planctomycetota</taxon>
        <taxon>Planctomycetia</taxon>
        <taxon>Pirellulales</taxon>
        <taxon>Pirellulaceae</taxon>
        <taxon>Rhodopirellula</taxon>
    </lineage>
</organism>
<evidence type="ECO:0000313" key="2">
    <source>
        <dbReference type="Proteomes" id="UP000010959"/>
    </source>
</evidence>
<sequence length="71" mass="7598">MAVIGDCLPLVTSRFHEYLTRLLSANDQIAQVYTAINVNGISAREVLEDDVFNSCAKINLAGANGCAAINK</sequence>
<dbReference type="EMBL" id="AMWG01000115">
    <property type="protein sequence ID" value="ELP32056.1"/>
    <property type="molecule type" value="Genomic_DNA"/>
</dbReference>
<dbReference type="PATRIC" id="fig|993516.3.peg.4301"/>
<name>L7CG67_RHOBT</name>
<evidence type="ECO:0000313" key="1">
    <source>
        <dbReference type="EMBL" id="ELP32056.1"/>
    </source>
</evidence>
<reference evidence="1 2" key="1">
    <citation type="journal article" date="2013" name="Mar. Genomics">
        <title>Expression of sulfatases in Rhodopirellula baltica and the diversity of sulfatases in the genus Rhodopirellula.</title>
        <authorList>
            <person name="Wegner C.E."/>
            <person name="Richter-Heitmann T."/>
            <person name="Klindworth A."/>
            <person name="Klockow C."/>
            <person name="Richter M."/>
            <person name="Achstetter T."/>
            <person name="Glockner F.O."/>
            <person name="Harder J."/>
        </authorList>
    </citation>
    <scope>NUCLEOTIDE SEQUENCE [LARGE SCALE GENOMIC DNA]</scope>
    <source>
        <strain evidence="1 2">SWK14</strain>
    </source>
</reference>
<comment type="caution">
    <text evidence="1">The sequence shown here is derived from an EMBL/GenBank/DDBJ whole genome shotgun (WGS) entry which is preliminary data.</text>
</comment>
<accession>L7CG67</accession>